<organism evidence="3 4">
    <name type="scientific">Lithocarpus litseifolius</name>
    <dbReference type="NCBI Taxonomy" id="425828"/>
    <lineage>
        <taxon>Eukaryota</taxon>
        <taxon>Viridiplantae</taxon>
        <taxon>Streptophyta</taxon>
        <taxon>Embryophyta</taxon>
        <taxon>Tracheophyta</taxon>
        <taxon>Spermatophyta</taxon>
        <taxon>Magnoliopsida</taxon>
        <taxon>eudicotyledons</taxon>
        <taxon>Gunneridae</taxon>
        <taxon>Pentapetalae</taxon>
        <taxon>rosids</taxon>
        <taxon>fabids</taxon>
        <taxon>Fagales</taxon>
        <taxon>Fagaceae</taxon>
        <taxon>Lithocarpus</taxon>
    </lineage>
</organism>
<feature type="domain" description="Squalene cyclase N-terminal" evidence="2">
    <location>
        <begin position="99"/>
        <end position="226"/>
    </location>
</feature>
<sequence>MWKLKVAEGGNDPYIYSTNDFVGRQIWEFDLEAGTPEERAEIEEARQNFYRNRYQVKPCGDLLWRMQFLREKNFKQTIPPVKIEDGEEITYDNATATLRRAVHFYSALQASDGHWPAENAGPLFFLPPLVFCMYITGHLNTVFPGEHQKEILRYLYCHQNEDGGWGLHIEGHSTMFCTALSYICMRMLGEGPEGGKDNACARARKWILDHGGVTHIPSWGKTWLSSKNGGLAAWELAGASDWLELLNPTEFFADIVIEHEYVECTASAIQALVLFKKLYPGHRRKEIENFIKNAARFLEDIQMPDGSWFVSPLVY</sequence>
<dbReference type="InterPro" id="IPR032697">
    <property type="entry name" value="SQ_cyclase_N"/>
</dbReference>
<dbReference type="SUPFAM" id="SSF48239">
    <property type="entry name" value="Terpenoid cyclases/Protein prenyltransferases"/>
    <property type="match status" value="1"/>
</dbReference>
<dbReference type="FunFam" id="1.50.10.20:FF:000044">
    <property type="entry name" value="Lupeol synthase"/>
    <property type="match status" value="1"/>
</dbReference>
<evidence type="ECO:0000259" key="2">
    <source>
        <dbReference type="Pfam" id="PF13249"/>
    </source>
</evidence>
<dbReference type="Gene3D" id="1.50.10.20">
    <property type="match status" value="1"/>
</dbReference>
<comment type="caution">
    <text evidence="3">The sequence shown here is derived from an EMBL/GenBank/DDBJ whole genome shotgun (WGS) entry which is preliminary data.</text>
</comment>
<dbReference type="PANTHER" id="PTHR11764">
    <property type="entry name" value="TERPENE CYCLASE/MUTASE FAMILY MEMBER"/>
    <property type="match status" value="1"/>
</dbReference>
<evidence type="ECO:0000313" key="3">
    <source>
        <dbReference type="EMBL" id="KAL0012877.1"/>
    </source>
</evidence>
<dbReference type="GO" id="GO:0042300">
    <property type="term" value="F:beta-amyrin synthase activity"/>
    <property type="evidence" value="ECO:0007669"/>
    <property type="project" value="UniProtKB-ARBA"/>
</dbReference>
<evidence type="ECO:0000256" key="1">
    <source>
        <dbReference type="ARBA" id="ARBA00023235"/>
    </source>
</evidence>
<keyword evidence="1" id="KW-0413">Isomerase</keyword>
<dbReference type="InterPro" id="IPR008930">
    <property type="entry name" value="Terpenoid_cyclase/PrenylTrfase"/>
</dbReference>
<dbReference type="PANTHER" id="PTHR11764:SF58">
    <property type="entry name" value="BETA-AMYRIN SYNTHASE-RELATED"/>
    <property type="match status" value="1"/>
</dbReference>
<dbReference type="InterPro" id="IPR018333">
    <property type="entry name" value="Squalene_cyclase"/>
</dbReference>
<reference evidence="3 4" key="1">
    <citation type="submission" date="2024-01" db="EMBL/GenBank/DDBJ databases">
        <title>A telomere-to-telomere, gap-free genome of sweet tea (Lithocarpus litseifolius).</title>
        <authorList>
            <person name="Zhou J."/>
        </authorList>
    </citation>
    <scope>NUCLEOTIDE SEQUENCE [LARGE SCALE GENOMIC DNA]</scope>
    <source>
        <strain evidence="3">Zhou-2022a</strain>
        <tissue evidence="3">Leaf</tissue>
    </source>
</reference>
<proteinExistence type="predicted"/>
<keyword evidence="4" id="KW-1185">Reference proteome</keyword>
<dbReference type="GO" id="GO:0016104">
    <property type="term" value="P:triterpenoid biosynthetic process"/>
    <property type="evidence" value="ECO:0007669"/>
    <property type="project" value="InterPro"/>
</dbReference>
<name>A0AAW2DQ62_9ROSI</name>
<dbReference type="Pfam" id="PF13249">
    <property type="entry name" value="SQHop_cyclase_N"/>
    <property type="match status" value="1"/>
</dbReference>
<dbReference type="Proteomes" id="UP001459277">
    <property type="component" value="Unassembled WGS sequence"/>
</dbReference>
<evidence type="ECO:0000313" key="4">
    <source>
        <dbReference type="Proteomes" id="UP001459277"/>
    </source>
</evidence>
<dbReference type="EMBL" id="JAZDWU010000002">
    <property type="protein sequence ID" value="KAL0012877.1"/>
    <property type="molecule type" value="Genomic_DNA"/>
</dbReference>
<protein>
    <recommendedName>
        <fullName evidence="2">Squalene cyclase N-terminal domain-containing protein</fullName>
    </recommendedName>
</protein>
<accession>A0AAW2DQ62</accession>
<dbReference type="AlphaFoldDB" id="A0AAW2DQ62"/>
<dbReference type="GO" id="GO:0005811">
    <property type="term" value="C:lipid droplet"/>
    <property type="evidence" value="ECO:0007669"/>
    <property type="project" value="InterPro"/>
</dbReference>
<gene>
    <name evidence="3" type="ORF">SO802_007985</name>
</gene>